<dbReference type="RefSeq" id="WP_011992886.1">
    <property type="nucleotide sequence ID" value="NC_009715.2"/>
</dbReference>
<name>A7H158_CAMC5</name>
<keyword evidence="3" id="KW-1185">Reference proteome</keyword>
<sequence>MLLKRNKIIFNIHLLLGLIAALPLLIMTLSAPFVSYRAQIADLINESSVNLPKSDKPDLKMSEILTKFKEQTNFQTLNSIQTGGDNTAYRISVTNKGKILNYFVDPRSSEVIGEDNGENFKRIVLSLHRNLGLALINDNISANIGKQIVAVSSIIMSLLMISGIWLYAPLIKKNFKEAFKFNLKAKGYALFYKLHASLGLWVSVALIVMPLTGLYWSYGWVRSSVNAAFGVKMVPKKMPPKNQAPTQISKFQEIDKTMEIFVAGTEGNFTALTINVPDANSTIYSISYSPKESQKIGSFKIDTTTGEIKERKLLTKDDLVPQGKKFSQKVLRVHTGEFLGKLGQVLFAFICLIGTSLFLTGFLMMFKRINRR</sequence>
<proteinExistence type="predicted"/>
<keyword evidence="1" id="KW-0812">Transmembrane</keyword>
<organism evidence="2 3">
    <name type="scientific">Campylobacter curvus (strain 525.92)</name>
    <dbReference type="NCBI Taxonomy" id="360105"/>
    <lineage>
        <taxon>Bacteria</taxon>
        <taxon>Pseudomonadati</taxon>
        <taxon>Campylobacterota</taxon>
        <taxon>Epsilonproteobacteria</taxon>
        <taxon>Campylobacterales</taxon>
        <taxon>Campylobacteraceae</taxon>
        <taxon>Campylobacter</taxon>
    </lineage>
</organism>
<protein>
    <submittedName>
        <fullName evidence="2">Iron-regulated membrane protein</fullName>
    </submittedName>
</protein>
<feature type="transmembrane region" description="Helical" evidence="1">
    <location>
        <begin position="189"/>
        <end position="216"/>
    </location>
</feature>
<keyword evidence="1" id="KW-1133">Transmembrane helix</keyword>
<feature type="transmembrane region" description="Helical" evidence="1">
    <location>
        <begin position="148"/>
        <end position="168"/>
    </location>
</feature>
<dbReference type="KEGG" id="ccv:CCV52592_2094"/>
<reference evidence="2" key="1">
    <citation type="submission" date="2016-07" db="EMBL/GenBank/DDBJ databases">
        <title>Comparative genomics of the Campylobacter concisus group.</title>
        <authorList>
            <person name="Miller W.G."/>
            <person name="Yee E."/>
            <person name="Chapman M.H."/>
            <person name="Huynh S."/>
            <person name="Bono J.L."/>
            <person name="On S.L.W."/>
            <person name="StLeger J."/>
            <person name="Foster G."/>
            <person name="Parker C.T."/>
        </authorList>
    </citation>
    <scope>NUCLEOTIDE SEQUENCE</scope>
    <source>
        <strain evidence="2">525.92</strain>
    </source>
</reference>
<dbReference type="InterPro" id="IPR005625">
    <property type="entry name" value="PepSY-ass_TM"/>
</dbReference>
<evidence type="ECO:0000256" key="1">
    <source>
        <dbReference type="SAM" id="Phobius"/>
    </source>
</evidence>
<dbReference type="STRING" id="360105.CCV52592_2094"/>
<gene>
    <name evidence="2" type="ORF">CCV52592_2094</name>
</gene>
<dbReference type="PANTHER" id="PTHR34219:SF3">
    <property type="entry name" value="BLL7967 PROTEIN"/>
    <property type="match status" value="1"/>
</dbReference>
<accession>A7H158</accession>
<dbReference type="PANTHER" id="PTHR34219">
    <property type="entry name" value="IRON-REGULATED INNER MEMBRANE PROTEIN-RELATED"/>
    <property type="match status" value="1"/>
</dbReference>
<dbReference type="Proteomes" id="UP000006380">
    <property type="component" value="Chromosome"/>
</dbReference>
<evidence type="ECO:0000313" key="2">
    <source>
        <dbReference type="EMBL" id="EAU00896.1"/>
    </source>
</evidence>
<keyword evidence="1" id="KW-0472">Membrane</keyword>
<feature type="transmembrane region" description="Helical" evidence="1">
    <location>
        <begin position="345"/>
        <end position="366"/>
    </location>
</feature>
<dbReference type="EMBL" id="CP000767">
    <property type="protein sequence ID" value="EAU00896.1"/>
    <property type="molecule type" value="Genomic_DNA"/>
</dbReference>
<dbReference type="AlphaFoldDB" id="A7H158"/>
<evidence type="ECO:0000313" key="3">
    <source>
        <dbReference type="Proteomes" id="UP000006380"/>
    </source>
</evidence>
<dbReference type="HOGENOM" id="CLU_031962_2_2_7"/>
<dbReference type="OrthoDB" id="9816402at2"/>
<dbReference type="Pfam" id="PF03929">
    <property type="entry name" value="PepSY_TM"/>
    <property type="match status" value="1"/>
</dbReference>